<dbReference type="InterPro" id="IPR003347">
    <property type="entry name" value="JmjC_dom"/>
</dbReference>
<evidence type="ECO:0000259" key="2">
    <source>
        <dbReference type="PROSITE" id="PS51184"/>
    </source>
</evidence>
<name>A0AAN6WI73_9PEZI</name>
<comment type="caution">
    <text evidence="3">The sequence shown here is derived from an EMBL/GenBank/DDBJ whole genome shotgun (WGS) entry which is preliminary data.</text>
</comment>
<dbReference type="EMBL" id="MU864706">
    <property type="protein sequence ID" value="KAK4182234.1"/>
    <property type="molecule type" value="Genomic_DNA"/>
</dbReference>
<evidence type="ECO:0000313" key="3">
    <source>
        <dbReference type="EMBL" id="KAK4182234.1"/>
    </source>
</evidence>
<reference evidence="3" key="1">
    <citation type="journal article" date="2023" name="Mol. Phylogenet. Evol.">
        <title>Genome-scale phylogeny and comparative genomics of the fungal order Sordariales.</title>
        <authorList>
            <person name="Hensen N."/>
            <person name="Bonometti L."/>
            <person name="Westerberg I."/>
            <person name="Brannstrom I.O."/>
            <person name="Guillou S."/>
            <person name="Cros-Aarteil S."/>
            <person name="Calhoun S."/>
            <person name="Haridas S."/>
            <person name="Kuo A."/>
            <person name="Mondo S."/>
            <person name="Pangilinan J."/>
            <person name="Riley R."/>
            <person name="LaButti K."/>
            <person name="Andreopoulos B."/>
            <person name="Lipzen A."/>
            <person name="Chen C."/>
            <person name="Yan M."/>
            <person name="Daum C."/>
            <person name="Ng V."/>
            <person name="Clum A."/>
            <person name="Steindorff A."/>
            <person name="Ohm R.A."/>
            <person name="Martin F."/>
            <person name="Silar P."/>
            <person name="Natvig D.O."/>
            <person name="Lalanne C."/>
            <person name="Gautier V."/>
            <person name="Ament-Velasquez S.L."/>
            <person name="Kruys A."/>
            <person name="Hutchinson M.I."/>
            <person name="Powell A.J."/>
            <person name="Barry K."/>
            <person name="Miller A.N."/>
            <person name="Grigoriev I.V."/>
            <person name="Debuchy R."/>
            <person name="Gladieux P."/>
            <person name="Hiltunen Thoren M."/>
            <person name="Johannesson H."/>
        </authorList>
    </citation>
    <scope>NUCLEOTIDE SEQUENCE</scope>
    <source>
        <strain evidence="3">PSN309</strain>
    </source>
</reference>
<feature type="region of interest" description="Disordered" evidence="1">
    <location>
        <begin position="404"/>
        <end position="424"/>
    </location>
</feature>
<protein>
    <submittedName>
        <fullName evidence="3">ATP synthase subunit alpha</fullName>
    </submittedName>
</protein>
<gene>
    <name evidence="3" type="ORF">QBC35DRAFT_510352</name>
</gene>
<dbReference type="AlphaFoldDB" id="A0AAN6WI73"/>
<evidence type="ECO:0000313" key="4">
    <source>
        <dbReference type="Proteomes" id="UP001302126"/>
    </source>
</evidence>
<dbReference type="Proteomes" id="UP001302126">
    <property type="component" value="Unassembled WGS sequence"/>
</dbReference>
<reference evidence="3" key="2">
    <citation type="submission" date="2023-05" db="EMBL/GenBank/DDBJ databases">
        <authorList>
            <consortium name="Lawrence Berkeley National Laboratory"/>
            <person name="Steindorff A."/>
            <person name="Hensen N."/>
            <person name="Bonometti L."/>
            <person name="Westerberg I."/>
            <person name="Brannstrom I.O."/>
            <person name="Guillou S."/>
            <person name="Cros-Aarteil S."/>
            <person name="Calhoun S."/>
            <person name="Haridas S."/>
            <person name="Kuo A."/>
            <person name="Mondo S."/>
            <person name="Pangilinan J."/>
            <person name="Riley R."/>
            <person name="Labutti K."/>
            <person name="Andreopoulos B."/>
            <person name="Lipzen A."/>
            <person name="Chen C."/>
            <person name="Yanf M."/>
            <person name="Daum C."/>
            <person name="Ng V."/>
            <person name="Clum A."/>
            <person name="Ohm R."/>
            <person name="Martin F."/>
            <person name="Silar P."/>
            <person name="Natvig D."/>
            <person name="Lalanne C."/>
            <person name="Gautier V."/>
            <person name="Ament-Velasquez S.L."/>
            <person name="Kruys A."/>
            <person name="Hutchinson M.I."/>
            <person name="Powell A.J."/>
            <person name="Barry K."/>
            <person name="Miller A.N."/>
            <person name="Grigoriev I.V."/>
            <person name="Debuchy R."/>
            <person name="Gladieux P."/>
            <person name="Thoren M.H."/>
            <person name="Johannesson H."/>
        </authorList>
    </citation>
    <scope>NUCLEOTIDE SEQUENCE</scope>
    <source>
        <strain evidence="3">PSN309</strain>
    </source>
</reference>
<feature type="region of interest" description="Disordered" evidence="1">
    <location>
        <begin position="28"/>
        <end position="55"/>
    </location>
</feature>
<feature type="region of interest" description="Disordered" evidence="1">
    <location>
        <begin position="525"/>
        <end position="546"/>
    </location>
</feature>
<accession>A0AAN6WI73</accession>
<feature type="region of interest" description="Disordered" evidence="1">
    <location>
        <begin position="354"/>
        <end position="391"/>
    </location>
</feature>
<sequence>MVPTAICETFLGIHNKPLPRTLQIMTGPDMAHSSIPRLDDADPFPPGEMRPNNEPDDDAIVLAPDQATQVNRFREELRICETDAQRYEMCVQKRDELLDRHTGLQVLVAACDHVMSVECPEYRRRKQTKNRDSTQPLPANQEDDAAQWNRFFGVATDGFKHLSALKEVVRCWGRDIVQHYQWASKGEKYCNQLRTTARRVPVWKEAVIGLNWSMLQRSRDFRRRPVKALVNPIEQADLDSLRTWSREHPFPCQKLAAEDLSDAFGFDKYGLMVHKEFAVDLPEFDGAGTTEAPALSEASSADVAEPSRQNDPMALDILALAASQPSHTDANTDDIVAEAADAFLAETVDATTLAGHDQSSTTSAEDTAATTPEVPHFLDSAGNTNTAPEKPIEILLRARKELSYREPSRRERKSKPKQAHLASVKAPKIPPRCCSAEVPSTLLLVLDNPSMFGPEAAKQFSPFLTQLCRPHLQLLATRTSAIALTQKSTLMGNQDILSAATSFSADRPVRRRAASLPDITQSVSKRPRLDVPPTFLPTPMARPDVARDRPMHDRMADDTYRKRVLAELREKSSQHAPPRDSHGKDTDELIRQLLEKVEQPNTDSSQGAVEALLCTGDEAASLAESGSSHDAPIITEGQQQFRWSKGDRPIVQLFRRMGFLDKSVSVQIPSRSSTTQSYEVRKLGEVRKRFLKQDVTDDPWNILDLQSPLPQSMPNFLTGENCQLLLQVRNAVLMEESAERVVASTQAWNEWKNVLDWVLLSEGGHNTAPHMDSHGFATWITAQEGSIGFGWMSCPTGEERKSWTADPHHYTDGRWRYIILKPGQSVFFMPGTIHFVFRVREHQTLALGGHILQWSDIRRWMQVVLVQTKNSVITNEDMRRSAPKLVHVVAKLVKARVEESEVEQLGGEAAVTQFFASVKVSLSRTFETKG</sequence>
<dbReference type="PROSITE" id="PS51184">
    <property type="entry name" value="JMJC"/>
    <property type="match status" value="1"/>
</dbReference>
<feature type="compositionally biased region" description="Low complexity" evidence="1">
    <location>
        <begin position="359"/>
        <end position="371"/>
    </location>
</feature>
<feature type="domain" description="JmjC" evidence="2">
    <location>
        <begin position="736"/>
        <end position="868"/>
    </location>
</feature>
<dbReference type="SUPFAM" id="SSF51197">
    <property type="entry name" value="Clavaminate synthase-like"/>
    <property type="match status" value="1"/>
</dbReference>
<evidence type="ECO:0000256" key="1">
    <source>
        <dbReference type="SAM" id="MobiDB-lite"/>
    </source>
</evidence>
<proteinExistence type="predicted"/>
<keyword evidence="4" id="KW-1185">Reference proteome</keyword>
<organism evidence="3 4">
    <name type="scientific">Podospora australis</name>
    <dbReference type="NCBI Taxonomy" id="1536484"/>
    <lineage>
        <taxon>Eukaryota</taxon>
        <taxon>Fungi</taxon>
        <taxon>Dikarya</taxon>
        <taxon>Ascomycota</taxon>
        <taxon>Pezizomycotina</taxon>
        <taxon>Sordariomycetes</taxon>
        <taxon>Sordariomycetidae</taxon>
        <taxon>Sordariales</taxon>
        <taxon>Podosporaceae</taxon>
        <taxon>Podospora</taxon>
    </lineage>
</organism>
<dbReference type="Gene3D" id="2.60.120.650">
    <property type="entry name" value="Cupin"/>
    <property type="match status" value="1"/>
</dbReference>